<dbReference type="PROSITE" id="PS51704">
    <property type="entry name" value="GP_PDE"/>
    <property type="match status" value="1"/>
</dbReference>
<name>A0A8F5BNW1_SACSH</name>
<dbReference type="KEGG" id="sshi:J5U23_01606"/>
<keyword evidence="2" id="KW-0378">Hydrolase</keyword>
<dbReference type="PANTHER" id="PTHR46211">
    <property type="entry name" value="GLYCEROPHOSPHORYL DIESTER PHOSPHODIESTERASE"/>
    <property type="match status" value="1"/>
</dbReference>
<gene>
    <name evidence="2" type="ORF">J5U23_01606</name>
</gene>
<evidence type="ECO:0000313" key="3">
    <source>
        <dbReference type="Proteomes" id="UP000694018"/>
    </source>
</evidence>
<feature type="domain" description="GP-PDE" evidence="1">
    <location>
        <begin position="3"/>
        <end position="238"/>
    </location>
</feature>
<dbReference type="InterPro" id="IPR030395">
    <property type="entry name" value="GP_PDE_dom"/>
</dbReference>
<dbReference type="GeneID" id="65563167"/>
<dbReference type="EC" id="3.1.4.46" evidence="2"/>
<accession>A0A8F5BNW1</accession>
<evidence type="ECO:0000313" key="2">
    <source>
        <dbReference type="EMBL" id="QXJ28737.1"/>
    </source>
</evidence>
<dbReference type="OrthoDB" id="19020at2157"/>
<dbReference type="GO" id="GO:0006629">
    <property type="term" value="P:lipid metabolic process"/>
    <property type="evidence" value="ECO:0007669"/>
    <property type="project" value="InterPro"/>
</dbReference>
<organism evidence="2 3">
    <name type="scientific">Saccharolobus shibatae (strain ATCC 51178 / DSM 5389 / JCM 8931 / NBRC 15437 / B12)</name>
    <name type="common">Sulfolobus shibatae</name>
    <dbReference type="NCBI Taxonomy" id="523848"/>
    <lineage>
        <taxon>Archaea</taxon>
        <taxon>Thermoproteota</taxon>
        <taxon>Thermoprotei</taxon>
        <taxon>Sulfolobales</taxon>
        <taxon>Sulfolobaceae</taxon>
        <taxon>Saccharolobus</taxon>
    </lineage>
</organism>
<dbReference type="AlphaFoldDB" id="A0A8F5BNW1"/>
<dbReference type="Proteomes" id="UP000694018">
    <property type="component" value="Chromosome"/>
</dbReference>
<reference evidence="2" key="1">
    <citation type="journal article" date="2021" name="Environ. Microbiol.">
        <title>New insights into the diversity and evolution of the archaeal mobilome from three complete genomes of Saccharolobus shibatae.</title>
        <authorList>
            <person name="Medvedeva S."/>
            <person name="Brandt D."/>
            <person name="Cvirkaite-Krupovic V."/>
            <person name="Liu Y."/>
            <person name="Severinov K."/>
            <person name="Ishino S."/>
            <person name="Ishino Y."/>
            <person name="Prangishvili D."/>
            <person name="Kalinowski J."/>
            <person name="Krupovic M."/>
        </authorList>
    </citation>
    <scope>NUCLEOTIDE SEQUENCE</scope>
    <source>
        <strain evidence="2">B12</strain>
    </source>
</reference>
<dbReference type="RefSeq" id="WP_218265801.1">
    <property type="nucleotide sequence ID" value="NZ_CP077717.1"/>
</dbReference>
<proteinExistence type="predicted"/>
<dbReference type="GO" id="GO:0008889">
    <property type="term" value="F:glycerophosphodiester phosphodiesterase activity"/>
    <property type="evidence" value="ECO:0007669"/>
    <property type="project" value="UniProtKB-EC"/>
</dbReference>
<protein>
    <submittedName>
        <fullName evidence="2">Glycerophosphoryl diester phosphodiesterase</fullName>
        <ecNumber evidence="2">3.1.4.46</ecNumber>
    </submittedName>
</protein>
<dbReference type="Pfam" id="PF03009">
    <property type="entry name" value="GDPD"/>
    <property type="match status" value="1"/>
</dbReference>
<evidence type="ECO:0000259" key="1">
    <source>
        <dbReference type="PROSITE" id="PS51704"/>
    </source>
</evidence>
<dbReference type="EMBL" id="CP077717">
    <property type="protein sequence ID" value="QXJ28737.1"/>
    <property type="molecule type" value="Genomic_DNA"/>
</dbReference>
<sequence length="241" mass="27440">MRPLLFGHRGSRGLSPENTIPSFKIAKCFGVDGVELDVHLSKDKKLVVIHDETVDRTTNGKGRVSELTYDEIGRLDAGIKLGQQWKGTGVPLLKDVLETFGDSLLYKIEIKHSSKVYPDIERLLLEEIERFSLKDKVQIISFDFDALEKVRELDKNVEIGLIIVGKPRWFIDIAKKLNAKWIHASSWLITNDDLKITHDNDLKIGVWTVNEEEEMKSYCEMGVDDITSDFPNQLVKACKND</sequence>
<dbReference type="PANTHER" id="PTHR46211:SF1">
    <property type="entry name" value="GLYCEROPHOSPHODIESTER PHOSPHODIESTERASE, CYTOPLASMIC"/>
    <property type="match status" value="1"/>
</dbReference>